<protein>
    <submittedName>
        <fullName evidence="1">Uncharacterized protein</fullName>
    </submittedName>
</protein>
<gene>
    <name evidence="1" type="ORF">OUZ56_000568</name>
</gene>
<evidence type="ECO:0000313" key="1">
    <source>
        <dbReference type="EMBL" id="KAK4018517.1"/>
    </source>
</evidence>
<dbReference type="EMBL" id="JAOYFB010000036">
    <property type="protein sequence ID" value="KAK4018517.1"/>
    <property type="molecule type" value="Genomic_DNA"/>
</dbReference>
<keyword evidence="2" id="KW-1185">Reference proteome</keyword>
<organism evidence="1 2">
    <name type="scientific">Daphnia magna</name>
    <dbReference type="NCBI Taxonomy" id="35525"/>
    <lineage>
        <taxon>Eukaryota</taxon>
        <taxon>Metazoa</taxon>
        <taxon>Ecdysozoa</taxon>
        <taxon>Arthropoda</taxon>
        <taxon>Crustacea</taxon>
        <taxon>Branchiopoda</taxon>
        <taxon>Diplostraca</taxon>
        <taxon>Cladocera</taxon>
        <taxon>Anomopoda</taxon>
        <taxon>Daphniidae</taxon>
        <taxon>Daphnia</taxon>
    </lineage>
</organism>
<dbReference type="Proteomes" id="UP001234178">
    <property type="component" value="Unassembled WGS sequence"/>
</dbReference>
<reference evidence="1 2" key="1">
    <citation type="journal article" date="2023" name="Nucleic Acids Res.">
        <title>The hologenome of Daphnia magna reveals possible DNA methylation and microbiome-mediated evolution of the host genome.</title>
        <authorList>
            <person name="Chaturvedi A."/>
            <person name="Li X."/>
            <person name="Dhandapani V."/>
            <person name="Marshall H."/>
            <person name="Kissane S."/>
            <person name="Cuenca-Cambronero M."/>
            <person name="Asole G."/>
            <person name="Calvet F."/>
            <person name="Ruiz-Romero M."/>
            <person name="Marangio P."/>
            <person name="Guigo R."/>
            <person name="Rago D."/>
            <person name="Mirbahai L."/>
            <person name="Eastwood N."/>
            <person name="Colbourne J.K."/>
            <person name="Zhou J."/>
            <person name="Mallon E."/>
            <person name="Orsini L."/>
        </authorList>
    </citation>
    <scope>NUCLEOTIDE SEQUENCE [LARGE SCALE GENOMIC DNA]</scope>
    <source>
        <strain evidence="1">LRV0_1</strain>
    </source>
</reference>
<name>A0ABR0A028_9CRUS</name>
<proteinExistence type="predicted"/>
<comment type="caution">
    <text evidence="1">The sequence shown here is derived from an EMBL/GenBank/DDBJ whole genome shotgun (WGS) entry which is preliminary data.</text>
</comment>
<accession>A0ABR0A028</accession>
<evidence type="ECO:0000313" key="2">
    <source>
        <dbReference type="Proteomes" id="UP001234178"/>
    </source>
</evidence>
<sequence length="73" mass="8008">MSATSSPINLNASVHVDHHPLKTSQIAFPRTLSCRILFPGAIWDFKQRLAVSDCTAILGFNVKTSSARLAELR</sequence>